<feature type="region of interest" description="Disordered" evidence="1">
    <location>
        <begin position="185"/>
        <end position="212"/>
    </location>
</feature>
<sequence length="416" mass="47300">MDAPSKNNSLMMDGIGPKIDPCFPFLETQSMTSRIAVIPFIPTDKPHDAMTDTELSADLEEAKAEAPRAIGSLISLGEVFPREEEQALLSKIEKRLAAIFPPGTLRTTKVYALVLWFTKKMNMCLRVTDIHSEGPRGPKLRVVAIYPESLHAFTGDPRFHRDELKKSTSAHTRAIIFLHEKSDKHTWSSSKGKDKRQLRRVPSSSRGRGTKSRTSAYLKGYNVTGSMDLRLSPYFFSQHGCDCKVYLCKHSKYELDGLKCHCKKHSPTCGCLAPKCIKQMRINHFAALVQHGTDTEVYARRLTALGNYNALGYSYLERRNMLFSQGQEEMKEFVPKLALIEGKLNKLDTLERKLDWLTDKVKKPKSKMYELQRIQSFKDQVKRAKEEWCGEKGTLPGREIAAGSEVVDMIYRRQFS</sequence>
<evidence type="ECO:0000313" key="2">
    <source>
        <dbReference type="EMBL" id="EEN50038.1"/>
    </source>
</evidence>
<organism>
    <name type="scientific">Branchiostoma floridae</name>
    <name type="common">Florida lancelet</name>
    <name type="synonym">Amphioxus</name>
    <dbReference type="NCBI Taxonomy" id="7739"/>
    <lineage>
        <taxon>Eukaryota</taxon>
        <taxon>Metazoa</taxon>
        <taxon>Chordata</taxon>
        <taxon>Cephalochordata</taxon>
        <taxon>Leptocardii</taxon>
        <taxon>Amphioxiformes</taxon>
        <taxon>Branchiostomatidae</taxon>
        <taxon>Branchiostoma</taxon>
    </lineage>
</organism>
<dbReference type="EMBL" id="GG666603">
    <property type="protein sequence ID" value="EEN50038.1"/>
    <property type="molecule type" value="Genomic_DNA"/>
</dbReference>
<accession>C3ZB01</accession>
<protein>
    <submittedName>
        <fullName evidence="2">Uncharacterized protein</fullName>
    </submittedName>
</protein>
<evidence type="ECO:0000256" key="1">
    <source>
        <dbReference type="SAM" id="MobiDB-lite"/>
    </source>
</evidence>
<dbReference type="eggNOG" id="KOG0730">
    <property type="taxonomic scope" value="Eukaryota"/>
</dbReference>
<proteinExistence type="predicted"/>
<gene>
    <name evidence="2" type="ORF">BRAFLDRAFT_68533</name>
</gene>
<dbReference type="PANTHER" id="PTHR34485">
    <property type="entry name" value="PROLINE-RICH, LACRIMAL 1"/>
    <property type="match status" value="1"/>
</dbReference>
<dbReference type="InParanoid" id="C3ZB01"/>
<dbReference type="PANTHER" id="PTHR34485:SF2">
    <property type="entry name" value="PROLINE RICH, LACRIMAL 1"/>
    <property type="match status" value="1"/>
</dbReference>
<name>C3ZB01_BRAFL</name>
<dbReference type="AlphaFoldDB" id="C3ZB01"/>
<feature type="compositionally biased region" description="Low complexity" evidence="1">
    <location>
        <begin position="203"/>
        <end position="212"/>
    </location>
</feature>
<reference evidence="2" key="1">
    <citation type="journal article" date="2008" name="Nature">
        <title>The amphioxus genome and the evolution of the chordate karyotype.</title>
        <authorList>
            <consortium name="US DOE Joint Genome Institute (JGI-PGF)"/>
            <person name="Putnam N.H."/>
            <person name="Butts T."/>
            <person name="Ferrier D.E.K."/>
            <person name="Furlong R.F."/>
            <person name="Hellsten U."/>
            <person name="Kawashima T."/>
            <person name="Robinson-Rechavi M."/>
            <person name="Shoguchi E."/>
            <person name="Terry A."/>
            <person name="Yu J.-K."/>
            <person name="Benito-Gutierrez E.L."/>
            <person name="Dubchak I."/>
            <person name="Garcia-Fernandez J."/>
            <person name="Gibson-Brown J.J."/>
            <person name="Grigoriev I.V."/>
            <person name="Horton A.C."/>
            <person name="de Jong P.J."/>
            <person name="Jurka J."/>
            <person name="Kapitonov V.V."/>
            <person name="Kohara Y."/>
            <person name="Kuroki Y."/>
            <person name="Lindquist E."/>
            <person name="Lucas S."/>
            <person name="Osoegawa K."/>
            <person name="Pennacchio L.A."/>
            <person name="Salamov A.A."/>
            <person name="Satou Y."/>
            <person name="Sauka-Spengler T."/>
            <person name="Schmutz J."/>
            <person name="Shin-I T."/>
            <person name="Toyoda A."/>
            <person name="Bronner-Fraser M."/>
            <person name="Fujiyama A."/>
            <person name="Holland L.Z."/>
            <person name="Holland P.W.H."/>
            <person name="Satoh N."/>
            <person name="Rokhsar D.S."/>
        </authorList>
    </citation>
    <scope>NUCLEOTIDE SEQUENCE [LARGE SCALE GENOMIC DNA]</scope>
    <source>
        <strain evidence="2">S238N-H82</strain>
        <tissue evidence="2">Testes</tissue>
    </source>
</reference>